<feature type="compositionally biased region" description="Polar residues" evidence="7">
    <location>
        <begin position="130"/>
        <end position="139"/>
    </location>
</feature>
<name>A0A0N5AYS1_9BILA</name>
<reference evidence="10" key="1">
    <citation type="submission" date="2017-02" db="UniProtKB">
        <authorList>
            <consortium name="WormBaseParasite"/>
        </authorList>
    </citation>
    <scope>IDENTIFICATION</scope>
</reference>
<dbReference type="InterPro" id="IPR027084">
    <property type="entry name" value="Mps1_cat"/>
</dbReference>
<evidence type="ECO:0000313" key="10">
    <source>
        <dbReference type="WBParaSite" id="SMUV_0001012101-mRNA-1"/>
    </source>
</evidence>
<dbReference type="GO" id="GO:0005634">
    <property type="term" value="C:nucleus"/>
    <property type="evidence" value="ECO:0007669"/>
    <property type="project" value="TreeGrafter"/>
</dbReference>
<feature type="compositionally biased region" description="Low complexity" evidence="7">
    <location>
        <begin position="146"/>
        <end position="157"/>
    </location>
</feature>
<evidence type="ECO:0000256" key="7">
    <source>
        <dbReference type="SAM" id="MobiDB-lite"/>
    </source>
</evidence>
<dbReference type="InterPro" id="IPR011009">
    <property type="entry name" value="Kinase-like_dom_sf"/>
</dbReference>
<dbReference type="GO" id="GO:0034501">
    <property type="term" value="P:protein localization to kinetochore"/>
    <property type="evidence" value="ECO:0007669"/>
    <property type="project" value="TreeGrafter"/>
</dbReference>
<evidence type="ECO:0000313" key="9">
    <source>
        <dbReference type="Proteomes" id="UP000046393"/>
    </source>
</evidence>
<dbReference type="GO" id="GO:0000776">
    <property type="term" value="C:kinetochore"/>
    <property type="evidence" value="ECO:0007669"/>
    <property type="project" value="TreeGrafter"/>
</dbReference>
<dbReference type="STRING" id="451379.A0A0N5AYS1"/>
<evidence type="ECO:0000256" key="6">
    <source>
        <dbReference type="PROSITE-ProRule" id="PRU10141"/>
    </source>
</evidence>
<evidence type="ECO:0000256" key="2">
    <source>
        <dbReference type="ARBA" id="ARBA00022679"/>
    </source>
</evidence>
<dbReference type="PANTHER" id="PTHR22974:SF21">
    <property type="entry name" value="DUAL SPECIFICITY PROTEIN KINASE TTK"/>
    <property type="match status" value="1"/>
</dbReference>
<keyword evidence="2" id="KW-0808">Transferase</keyword>
<evidence type="ECO:0000259" key="8">
    <source>
        <dbReference type="PROSITE" id="PS50011"/>
    </source>
</evidence>
<dbReference type="GO" id="GO:0005524">
    <property type="term" value="F:ATP binding"/>
    <property type="evidence" value="ECO:0007669"/>
    <property type="project" value="UniProtKB-UniRule"/>
</dbReference>
<dbReference type="SUPFAM" id="SSF56112">
    <property type="entry name" value="Protein kinase-like (PK-like)"/>
    <property type="match status" value="1"/>
</dbReference>
<keyword evidence="4" id="KW-0418">Kinase</keyword>
<dbReference type="Pfam" id="PF00069">
    <property type="entry name" value="Pkinase"/>
    <property type="match status" value="1"/>
</dbReference>
<evidence type="ECO:0000256" key="4">
    <source>
        <dbReference type="ARBA" id="ARBA00022777"/>
    </source>
</evidence>
<dbReference type="InterPro" id="IPR008271">
    <property type="entry name" value="Ser/Thr_kinase_AS"/>
</dbReference>
<dbReference type="PANTHER" id="PTHR22974">
    <property type="entry name" value="MIXED LINEAGE PROTEIN KINASE"/>
    <property type="match status" value="1"/>
</dbReference>
<dbReference type="AlphaFoldDB" id="A0A0N5AYS1"/>
<dbReference type="GO" id="GO:0007094">
    <property type="term" value="P:mitotic spindle assembly checkpoint signaling"/>
    <property type="evidence" value="ECO:0007669"/>
    <property type="project" value="TreeGrafter"/>
</dbReference>
<proteinExistence type="predicted"/>
<keyword evidence="1" id="KW-0723">Serine/threonine-protein kinase</keyword>
<dbReference type="GO" id="GO:0004674">
    <property type="term" value="F:protein serine/threonine kinase activity"/>
    <property type="evidence" value="ECO:0007669"/>
    <property type="project" value="UniProtKB-KW"/>
</dbReference>
<dbReference type="InterPro" id="IPR017441">
    <property type="entry name" value="Protein_kinase_ATP_BS"/>
</dbReference>
<sequence length="532" mass="60012">MSSADLLKRIKELEARTRQKKVVSTFPEASSEKENAGVSELNLSSSKHLLTSNRKLRQVYEQSPPDSGCISGFATCSNNGQFPQTSGSSTVSVSSYTNLPSIGIANSLQFSRKNAQNDSSIKSRIPSGRKTLQSYQSDSAMRHYRSTSVDSSHQVSSLKDSKNLVRSAGALRPELSLENQRRTLPQNPEVEINRRSYIVLGTLGSGGSSKVYQVLDRLDNRLCALKCVDLLRTDGGQKEAYLNEIQLLKRLSHTGCVIKLFDYEIKKRYLYILMEMGDVDLASFLKTRRTEIDDLFIRYYWAEMLKCVALIHKEGIVHLDLKPANFLFVKGSLKLIDFGIASALPSNKTSVLKDTQMGTLSYMAPEVIKGTCESGHSCGDKQLFKINRKADVWSLGCILYNMVYGATPFQRYRSLFERANAIINEPVNFGDIEDKNLLDVMKCCLEKDPQKRASVEDLQNHRYLKRKQRAVFDQSVMLKDDDDFLKIAEDLRKASPASCARKLRGLMLKRGSTDRNELTVLLYEFFVLNFML</sequence>
<dbReference type="SMART" id="SM00220">
    <property type="entry name" value="S_TKc"/>
    <property type="match status" value="1"/>
</dbReference>
<organism evidence="9 10">
    <name type="scientific">Syphacia muris</name>
    <dbReference type="NCBI Taxonomy" id="451379"/>
    <lineage>
        <taxon>Eukaryota</taxon>
        <taxon>Metazoa</taxon>
        <taxon>Ecdysozoa</taxon>
        <taxon>Nematoda</taxon>
        <taxon>Chromadorea</taxon>
        <taxon>Rhabditida</taxon>
        <taxon>Spirurina</taxon>
        <taxon>Oxyuridomorpha</taxon>
        <taxon>Oxyuroidea</taxon>
        <taxon>Oxyuridae</taxon>
        <taxon>Syphacia</taxon>
    </lineage>
</organism>
<keyword evidence="9" id="KW-1185">Reference proteome</keyword>
<dbReference type="GO" id="GO:0004712">
    <property type="term" value="F:protein serine/threonine/tyrosine kinase activity"/>
    <property type="evidence" value="ECO:0007669"/>
    <property type="project" value="TreeGrafter"/>
</dbReference>
<dbReference type="GO" id="GO:0033316">
    <property type="term" value="P:meiotic spindle assembly checkpoint signaling"/>
    <property type="evidence" value="ECO:0007669"/>
    <property type="project" value="TreeGrafter"/>
</dbReference>
<feature type="region of interest" description="Disordered" evidence="7">
    <location>
        <begin position="115"/>
        <end position="160"/>
    </location>
</feature>
<dbReference type="PROSITE" id="PS50011">
    <property type="entry name" value="PROTEIN_KINASE_DOM"/>
    <property type="match status" value="1"/>
</dbReference>
<dbReference type="Gene3D" id="1.10.510.10">
    <property type="entry name" value="Transferase(Phosphotransferase) domain 1"/>
    <property type="match status" value="1"/>
</dbReference>
<accession>A0A0N5AYS1</accession>
<feature type="domain" description="Protein kinase" evidence="8">
    <location>
        <begin position="197"/>
        <end position="464"/>
    </location>
</feature>
<dbReference type="GO" id="GO:0098813">
    <property type="term" value="P:nuclear chromosome segregation"/>
    <property type="evidence" value="ECO:0007669"/>
    <property type="project" value="UniProtKB-ARBA"/>
</dbReference>
<dbReference type="PROSITE" id="PS00107">
    <property type="entry name" value="PROTEIN_KINASE_ATP"/>
    <property type="match status" value="1"/>
</dbReference>
<dbReference type="FunFam" id="3.30.200.20:FF:000131">
    <property type="entry name" value="Dual specificity protein kinase TTK"/>
    <property type="match status" value="1"/>
</dbReference>
<evidence type="ECO:0000256" key="1">
    <source>
        <dbReference type="ARBA" id="ARBA00022527"/>
    </source>
</evidence>
<evidence type="ECO:0000256" key="3">
    <source>
        <dbReference type="ARBA" id="ARBA00022741"/>
    </source>
</evidence>
<dbReference type="Gene3D" id="3.30.200.20">
    <property type="entry name" value="Phosphorylase Kinase, domain 1"/>
    <property type="match status" value="1"/>
</dbReference>
<dbReference type="PROSITE" id="PS00108">
    <property type="entry name" value="PROTEIN_KINASE_ST"/>
    <property type="match status" value="1"/>
</dbReference>
<dbReference type="WBParaSite" id="SMUV_0001012101-mRNA-1">
    <property type="protein sequence ID" value="SMUV_0001012101-mRNA-1"/>
    <property type="gene ID" value="SMUV_0001012101"/>
</dbReference>
<dbReference type="CDD" id="cd14131">
    <property type="entry name" value="PKc_Mps1"/>
    <property type="match status" value="1"/>
</dbReference>
<keyword evidence="3 6" id="KW-0547">Nucleotide-binding</keyword>
<dbReference type="Proteomes" id="UP000046393">
    <property type="component" value="Unplaced"/>
</dbReference>
<evidence type="ECO:0000256" key="5">
    <source>
        <dbReference type="ARBA" id="ARBA00022840"/>
    </source>
</evidence>
<feature type="binding site" evidence="6">
    <location>
        <position position="226"/>
    </location>
    <ligand>
        <name>ATP</name>
        <dbReference type="ChEBI" id="CHEBI:30616"/>
    </ligand>
</feature>
<protein>
    <submittedName>
        <fullName evidence="10">Protein kinase domain-containing protein</fullName>
    </submittedName>
</protein>
<keyword evidence="5 6" id="KW-0067">ATP-binding</keyword>
<dbReference type="InterPro" id="IPR000719">
    <property type="entry name" value="Prot_kinase_dom"/>
</dbReference>